<dbReference type="Gene3D" id="1.10.530.10">
    <property type="match status" value="1"/>
</dbReference>
<reference evidence="3" key="1">
    <citation type="journal article" date="2019" name="PLoS Negl. Trop. Dis.">
        <title>Revisiting the worldwide diversity of Leptospira species in the environment.</title>
        <authorList>
            <person name="Vincent A.T."/>
            <person name="Schiettekatte O."/>
            <person name="Bourhy P."/>
            <person name="Veyrier F.J."/>
            <person name="Picardeau M."/>
        </authorList>
    </citation>
    <scope>NUCLEOTIDE SEQUENCE [LARGE SCALE GENOMIC DNA]</scope>
    <source>
        <strain evidence="3">SSW15</strain>
    </source>
</reference>
<dbReference type="CDD" id="cd00254">
    <property type="entry name" value="LT-like"/>
    <property type="match status" value="1"/>
</dbReference>
<evidence type="ECO:0000313" key="4">
    <source>
        <dbReference type="Proteomes" id="UP000298458"/>
    </source>
</evidence>
<gene>
    <name evidence="3" type="ORF">EHO60_09795</name>
</gene>
<keyword evidence="4" id="KW-1185">Reference proteome</keyword>
<dbReference type="SUPFAM" id="SSF53955">
    <property type="entry name" value="Lysozyme-like"/>
    <property type="match status" value="1"/>
</dbReference>
<dbReference type="Pfam" id="PF01464">
    <property type="entry name" value="SLT"/>
    <property type="match status" value="1"/>
</dbReference>
<organism evidence="3 4">
    <name type="scientific">Leptospira fletcheri</name>
    <dbReference type="NCBI Taxonomy" id="2484981"/>
    <lineage>
        <taxon>Bacteria</taxon>
        <taxon>Pseudomonadati</taxon>
        <taxon>Spirochaetota</taxon>
        <taxon>Spirochaetia</taxon>
        <taxon>Leptospirales</taxon>
        <taxon>Leptospiraceae</taxon>
        <taxon>Leptospira</taxon>
    </lineage>
</organism>
<proteinExistence type="inferred from homology"/>
<evidence type="ECO:0000256" key="1">
    <source>
        <dbReference type="ARBA" id="ARBA00007734"/>
    </source>
</evidence>
<dbReference type="InterPro" id="IPR008258">
    <property type="entry name" value="Transglycosylase_SLT_dom_1"/>
</dbReference>
<dbReference type="RefSeq" id="WP_135767911.1">
    <property type="nucleotide sequence ID" value="NZ_RQET01000004.1"/>
</dbReference>
<dbReference type="PANTHER" id="PTHR37423">
    <property type="entry name" value="SOLUBLE LYTIC MUREIN TRANSGLYCOSYLASE-RELATED"/>
    <property type="match status" value="1"/>
</dbReference>
<dbReference type="InterPro" id="IPR023346">
    <property type="entry name" value="Lysozyme-like_dom_sf"/>
</dbReference>
<accession>A0A4R9GIB0</accession>
<sequence>MNQPKIRKRHIFIAALPLLYQSLVAPIAGSLTESWSARKTKNEAQYVRDYILEQRPSIPVAELDRLTKTVLLESAKIKDSACGMSCAEGEKIGLLLGLIRVESEFHKKARSKKNARGYMQVMPATGAWIGSQEGRKIRESELFETEVNLSLGVAYLNHLLDSLDGDVRKALLAYNAGPAAVKKWGGVKQYAEDVFTFQSEYMGFRGR</sequence>
<dbReference type="AlphaFoldDB" id="A0A4R9GIB0"/>
<feature type="domain" description="Transglycosylase SLT" evidence="2">
    <location>
        <begin position="91"/>
        <end position="188"/>
    </location>
</feature>
<comment type="caution">
    <text evidence="3">The sequence shown here is derived from an EMBL/GenBank/DDBJ whole genome shotgun (WGS) entry which is preliminary data.</text>
</comment>
<evidence type="ECO:0000259" key="2">
    <source>
        <dbReference type="Pfam" id="PF01464"/>
    </source>
</evidence>
<dbReference type="EMBL" id="RQET01000004">
    <property type="protein sequence ID" value="TGK12514.1"/>
    <property type="molecule type" value="Genomic_DNA"/>
</dbReference>
<dbReference type="OrthoDB" id="9815002at2"/>
<dbReference type="Proteomes" id="UP000298458">
    <property type="component" value="Unassembled WGS sequence"/>
</dbReference>
<name>A0A4R9GIB0_9LEPT</name>
<evidence type="ECO:0000313" key="3">
    <source>
        <dbReference type="EMBL" id="TGK12514.1"/>
    </source>
</evidence>
<comment type="similarity">
    <text evidence="1">Belongs to the transglycosylase Slt family.</text>
</comment>
<dbReference type="PANTHER" id="PTHR37423:SF2">
    <property type="entry name" value="MEMBRANE-BOUND LYTIC MUREIN TRANSGLYCOSYLASE C"/>
    <property type="match status" value="1"/>
</dbReference>
<protein>
    <submittedName>
        <fullName evidence="3">Lytic transglycosylase domain-containing protein</fullName>
    </submittedName>
</protein>